<dbReference type="Pfam" id="PF09782">
    <property type="entry name" value="NDUF_B6"/>
    <property type="match status" value="1"/>
</dbReference>
<dbReference type="InterPro" id="IPR019174">
    <property type="entry name" value="NADH_DH_b-subcmplx_su6"/>
</dbReference>
<gene>
    <name evidence="2 3" type="primary">LOC113201998</name>
</gene>
<dbReference type="OrthoDB" id="5824032at2759"/>
<dbReference type="GO" id="GO:0006120">
    <property type="term" value="P:mitochondrial electron transport, NADH to ubiquinone"/>
    <property type="evidence" value="ECO:0007669"/>
    <property type="project" value="InterPro"/>
</dbReference>
<dbReference type="RefSeq" id="XP_026271814.1">
    <property type="nucleotide sequence ID" value="XM_026416029.2"/>
</dbReference>
<dbReference type="PANTHER" id="PTHR21106">
    <property type="entry name" value="NADH DEHYDROGENASE [UBIQUINONE] 1 BETA SUBCOMPLEX SUBUNIT 6"/>
    <property type="match status" value="1"/>
</dbReference>
<proteinExistence type="predicted"/>
<protein>
    <submittedName>
        <fullName evidence="2 3">Uncharacterized protein LOC113201998</fullName>
    </submittedName>
</protein>
<organism evidence="1 2">
    <name type="scientific">Frankliniella occidentalis</name>
    <name type="common">Western flower thrips</name>
    <name type="synonym">Euthrips occidentalis</name>
    <dbReference type="NCBI Taxonomy" id="133901"/>
    <lineage>
        <taxon>Eukaryota</taxon>
        <taxon>Metazoa</taxon>
        <taxon>Ecdysozoa</taxon>
        <taxon>Arthropoda</taxon>
        <taxon>Hexapoda</taxon>
        <taxon>Insecta</taxon>
        <taxon>Pterygota</taxon>
        <taxon>Neoptera</taxon>
        <taxon>Paraneoptera</taxon>
        <taxon>Thysanoptera</taxon>
        <taxon>Terebrantia</taxon>
        <taxon>Thripoidea</taxon>
        <taxon>Thripidae</taxon>
        <taxon>Frankliniella</taxon>
    </lineage>
</organism>
<evidence type="ECO:0000313" key="3">
    <source>
        <dbReference type="RefSeq" id="XP_026271814.1"/>
    </source>
</evidence>
<dbReference type="PANTHER" id="PTHR21106:SF2">
    <property type="entry name" value="NADH DEHYDROGENASE [UBIQUINONE] 1 BETA SUBCOMPLEX SUBUNIT 6"/>
    <property type="match status" value="1"/>
</dbReference>
<accession>A0A6J1RTY0</accession>
<evidence type="ECO:0000313" key="1">
    <source>
        <dbReference type="Proteomes" id="UP000504606"/>
    </source>
</evidence>
<dbReference type="AlphaFoldDB" id="A0A6J1RTY0"/>
<dbReference type="KEGG" id="foc:113201998"/>
<dbReference type="RefSeq" id="XP_026271813.1">
    <property type="nucleotide sequence ID" value="XM_026416028.2"/>
</dbReference>
<keyword evidence="1" id="KW-1185">Reference proteome</keyword>
<name>A0A6J1RTY0_FRAOC</name>
<sequence length="172" mass="20564">MEYEGKDGPHHHTGGVKPFGIEGRFARERERLAGGFTDADRAWRSQFLKDQVLHNEPVIPEWYYKERYNPIRRFYRWPLDTLFGTKHETYETNFRKFAPRYWTGKFLMGLATAYIGYYCFKYHANDWQSHGGFDSIGRKTFRPIGSEFYNTKETLKPADYYDNRRGFNKCPI</sequence>
<evidence type="ECO:0000313" key="2">
    <source>
        <dbReference type="RefSeq" id="XP_026271813.1"/>
    </source>
</evidence>
<dbReference type="CTD" id="34925"/>
<dbReference type="Proteomes" id="UP000504606">
    <property type="component" value="Unplaced"/>
</dbReference>
<dbReference type="GeneID" id="113201998"/>
<reference evidence="2 3" key="1">
    <citation type="submission" date="2025-04" db="UniProtKB">
        <authorList>
            <consortium name="RefSeq"/>
        </authorList>
    </citation>
    <scope>IDENTIFICATION</scope>
    <source>
        <tissue evidence="2 3">Whole organism</tissue>
    </source>
</reference>
<dbReference type="GO" id="GO:0005739">
    <property type="term" value="C:mitochondrion"/>
    <property type="evidence" value="ECO:0007669"/>
    <property type="project" value="GOC"/>
</dbReference>